<name>A0ABS4BNC8_9HYPH</name>
<evidence type="ECO:0008006" key="5">
    <source>
        <dbReference type="Google" id="ProtNLM"/>
    </source>
</evidence>
<evidence type="ECO:0000256" key="1">
    <source>
        <dbReference type="SAM" id="MobiDB-lite"/>
    </source>
</evidence>
<dbReference type="EMBL" id="JAGJCF010000028">
    <property type="protein sequence ID" value="MBP0618248.1"/>
    <property type="molecule type" value="Genomic_DNA"/>
</dbReference>
<evidence type="ECO:0000256" key="2">
    <source>
        <dbReference type="SAM" id="SignalP"/>
    </source>
</evidence>
<evidence type="ECO:0000313" key="3">
    <source>
        <dbReference type="EMBL" id="MBP0618248.1"/>
    </source>
</evidence>
<feature type="chain" id="PRO_5045567164" description="Secreted protein" evidence="2">
    <location>
        <begin position="23"/>
        <end position="218"/>
    </location>
</feature>
<feature type="region of interest" description="Disordered" evidence="1">
    <location>
        <begin position="22"/>
        <end position="117"/>
    </location>
</feature>
<dbReference type="Proteomes" id="UP000678276">
    <property type="component" value="Unassembled WGS sequence"/>
</dbReference>
<accession>A0ABS4BNC8</accession>
<protein>
    <recommendedName>
        <fullName evidence="5">Secreted protein</fullName>
    </recommendedName>
</protein>
<organism evidence="3 4">
    <name type="scientific">Jiella mangrovi</name>
    <dbReference type="NCBI Taxonomy" id="2821407"/>
    <lineage>
        <taxon>Bacteria</taxon>
        <taxon>Pseudomonadati</taxon>
        <taxon>Pseudomonadota</taxon>
        <taxon>Alphaproteobacteria</taxon>
        <taxon>Hyphomicrobiales</taxon>
        <taxon>Aurantimonadaceae</taxon>
        <taxon>Jiella</taxon>
    </lineage>
</organism>
<dbReference type="RefSeq" id="WP_209597803.1">
    <property type="nucleotide sequence ID" value="NZ_JAGJCF010000028.1"/>
</dbReference>
<proteinExistence type="predicted"/>
<sequence>MRIVLQAACVAALGLVTLPASAQSGDASRGADTQAAGETGQENLVLPPDAAPKPMSPAETETPQKPAASGGEASDATQSGAPLGAAPNEAMSGSDDTDANSSEVREQPRNAVGDKFEMPHLTKENQVAIITDLCGIQIRNMTPAACSCLADQAVEKLTPAQRDYLIASVVAPPTADQLVKKGTVTKEDQKVIFTFVDSTSETCKTTGPTTAPQGGTSN</sequence>
<reference evidence="3 4" key="1">
    <citation type="submission" date="2021-04" db="EMBL/GenBank/DDBJ databases">
        <title>Whole genome sequence of Jiella sp. KSK16Y-1.</title>
        <authorList>
            <person name="Tuo L."/>
        </authorList>
    </citation>
    <scope>NUCLEOTIDE SEQUENCE [LARGE SCALE GENOMIC DNA]</scope>
    <source>
        <strain evidence="3 4">KSK16Y-1</strain>
    </source>
</reference>
<keyword evidence="4" id="KW-1185">Reference proteome</keyword>
<keyword evidence="2" id="KW-0732">Signal</keyword>
<comment type="caution">
    <text evidence="3">The sequence shown here is derived from an EMBL/GenBank/DDBJ whole genome shotgun (WGS) entry which is preliminary data.</text>
</comment>
<feature type="compositionally biased region" description="Basic and acidic residues" evidence="1">
    <location>
        <begin position="103"/>
        <end position="117"/>
    </location>
</feature>
<gene>
    <name evidence="3" type="ORF">J6595_21925</name>
</gene>
<feature type="signal peptide" evidence="2">
    <location>
        <begin position="1"/>
        <end position="22"/>
    </location>
</feature>
<evidence type="ECO:0000313" key="4">
    <source>
        <dbReference type="Proteomes" id="UP000678276"/>
    </source>
</evidence>